<accession>A0A382H4K1</accession>
<dbReference type="AlphaFoldDB" id="A0A382H4K1"/>
<feature type="non-terminal residue" evidence="1">
    <location>
        <position position="1"/>
    </location>
</feature>
<sequence>VLIPHDEIWWMPFSEVRGRHSVCTNIERDGLAEYRGATDALKKWQQKWHQQFECSKTSVKFD</sequence>
<protein>
    <submittedName>
        <fullName evidence="1">Uncharacterized protein</fullName>
    </submittedName>
</protein>
<dbReference type="EMBL" id="UINC01059140">
    <property type="protein sequence ID" value="SVB82214.1"/>
    <property type="molecule type" value="Genomic_DNA"/>
</dbReference>
<evidence type="ECO:0000313" key="1">
    <source>
        <dbReference type="EMBL" id="SVB82214.1"/>
    </source>
</evidence>
<organism evidence="1">
    <name type="scientific">marine metagenome</name>
    <dbReference type="NCBI Taxonomy" id="408172"/>
    <lineage>
        <taxon>unclassified sequences</taxon>
        <taxon>metagenomes</taxon>
        <taxon>ecological metagenomes</taxon>
    </lineage>
</organism>
<proteinExistence type="predicted"/>
<name>A0A382H4K1_9ZZZZ</name>
<reference evidence="1" key="1">
    <citation type="submission" date="2018-05" db="EMBL/GenBank/DDBJ databases">
        <authorList>
            <person name="Lanie J.A."/>
            <person name="Ng W.-L."/>
            <person name="Kazmierczak K.M."/>
            <person name="Andrzejewski T.M."/>
            <person name="Davidsen T.M."/>
            <person name="Wayne K.J."/>
            <person name="Tettelin H."/>
            <person name="Glass J.I."/>
            <person name="Rusch D."/>
            <person name="Podicherti R."/>
            <person name="Tsui H.-C.T."/>
            <person name="Winkler M.E."/>
        </authorList>
    </citation>
    <scope>NUCLEOTIDE SEQUENCE</scope>
</reference>
<gene>
    <name evidence="1" type="ORF">METZ01_LOCUS235068</name>
</gene>